<keyword evidence="3" id="KW-1185">Reference proteome</keyword>
<reference evidence="2 3" key="2">
    <citation type="submission" date="2018-11" db="EMBL/GenBank/DDBJ databases">
        <authorList>
            <consortium name="Pathogen Informatics"/>
        </authorList>
    </citation>
    <scope>NUCLEOTIDE SEQUENCE [LARGE SCALE GENOMIC DNA]</scope>
</reference>
<gene>
    <name evidence="2" type="ORF">ASIM_LOCUS3494</name>
</gene>
<evidence type="ECO:0000313" key="3">
    <source>
        <dbReference type="Proteomes" id="UP000267096"/>
    </source>
</evidence>
<evidence type="ECO:0000256" key="1">
    <source>
        <dbReference type="SAM" id="MobiDB-lite"/>
    </source>
</evidence>
<dbReference type="AlphaFoldDB" id="A0A0M3J7W1"/>
<evidence type="ECO:0000313" key="2">
    <source>
        <dbReference type="EMBL" id="VDK21814.1"/>
    </source>
</evidence>
<dbReference type="EMBL" id="UYRR01005462">
    <property type="protein sequence ID" value="VDK21814.1"/>
    <property type="molecule type" value="Genomic_DNA"/>
</dbReference>
<evidence type="ECO:0000313" key="4">
    <source>
        <dbReference type="WBParaSite" id="ASIM_0000365901-mRNA-1"/>
    </source>
</evidence>
<dbReference type="Proteomes" id="UP000267096">
    <property type="component" value="Unassembled WGS sequence"/>
</dbReference>
<feature type="compositionally biased region" description="Acidic residues" evidence="1">
    <location>
        <begin position="1"/>
        <end position="12"/>
    </location>
</feature>
<reference evidence="4" key="1">
    <citation type="submission" date="2017-02" db="UniProtKB">
        <authorList>
            <consortium name="WormBaseParasite"/>
        </authorList>
    </citation>
    <scope>IDENTIFICATION</scope>
</reference>
<dbReference type="WBParaSite" id="ASIM_0000365901-mRNA-1">
    <property type="protein sequence ID" value="ASIM_0000365901-mRNA-1"/>
    <property type="gene ID" value="ASIM_0000365901"/>
</dbReference>
<protein>
    <submittedName>
        <fullName evidence="4">NUC153 domain-containing protein</fullName>
    </submittedName>
</protein>
<organism evidence="4">
    <name type="scientific">Anisakis simplex</name>
    <name type="common">Herring worm</name>
    <dbReference type="NCBI Taxonomy" id="6269"/>
    <lineage>
        <taxon>Eukaryota</taxon>
        <taxon>Metazoa</taxon>
        <taxon>Ecdysozoa</taxon>
        <taxon>Nematoda</taxon>
        <taxon>Chromadorea</taxon>
        <taxon>Rhabditida</taxon>
        <taxon>Spirurina</taxon>
        <taxon>Ascaridomorpha</taxon>
        <taxon>Ascaridoidea</taxon>
        <taxon>Anisakidae</taxon>
        <taxon>Anisakis</taxon>
        <taxon>Anisakis simplex complex</taxon>
    </lineage>
</organism>
<sequence>MMSSGSDDDDIQDMTKKKKNGASSNDYFAHHALPKKSSKKGFLSSSGSDSDIAEIPHSSKDEGNAVAPKASRPVRATAAKNFNFDDSLDDSDIMPKKKATRKKKAFDSDFEVSD</sequence>
<feature type="region of interest" description="Disordered" evidence="1">
    <location>
        <begin position="1"/>
        <end position="114"/>
    </location>
</feature>
<feature type="compositionally biased region" description="Low complexity" evidence="1">
    <location>
        <begin position="40"/>
        <end position="50"/>
    </location>
</feature>
<proteinExistence type="predicted"/>
<name>A0A0M3J7W1_ANISI</name>
<accession>A0A0M3J7W1</accession>